<accession>A0A5J4TXQ8</accession>
<gene>
    <name evidence="1" type="ORF">EZS28_041780</name>
</gene>
<protein>
    <submittedName>
        <fullName evidence="1">Uncharacterized protein</fullName>
    </submittedName>
</protein>
<reference evidence="1 2" key="1">
    <citation type="submission" date="2019-03" db="EMBL/GenBank/DDBJ databases">
        <title>Single cell metagenomics reveals metabolic interactions within the superorganism composed of flagellate Streblomastix strix and complex community of Bacteroidetes bacteria on its surface.</title>
        <authorList>
            <person name="Treitli S.C."/>
            <person name="Kolisko M."/>
            <person name="Husnik F."/>
            <person name="Keeling P."/>
            <person name="Hampl V."/>
        </authorList>
    </citation>
    <scope>NUCLEOTIDE SEQUENCE [LARGE SCALE GENOMIC DNA]</scope>
    <source>
        <strain evidence="1">ST1C</strain>
    </source>
</reference>
<evidence type="ECO:0000313" key="2">
    <source>
        <dbReference type="Proteomes" id="UP000324800"/>
    </source>
</evidence>
<proteinExistence type="predicted"/>
<organism evidence="1 2">
    <name type="scientific">Streblomastix strix</name>
    <dbReference type="NCBI Taxonomy" id="222440"/>
    <lineage>
        <taxon>Eukaryota</taxon>
        <taxon>Metamonada</taxon>
        <taxon>Preaxostyla</taxon>
        <taxon>Oxymonadida</taxon>
        <taxon>Streblomastigidae</taxon>
        <taxon>Streblomastix</taxon>
    </lineage>
</organism>
<dbReference type="AlphaFoldDB" id="A0A5J4TXQ8"/>
<evidence type="ECO:0000313" key="1">
    <source>
        <dbReference type="EMBL" id="KAA6362693.1"/>
    </source>
</evidence>
<sequence length="106" mass="12322">MEEHRMKILVVHVTQDDLQCMSTRSDGQMLTLQLTHYIRFKQMIMTANFHGMGNLPVKLQFIYCGSDQFVKHFDVSEGQQLRDEQKSDKLLIIITVDSTQMKFALA</sequence>
<name>A0A5J4TXQ8_9EUKA</name>
<dbReference type="Proteomes" id="UP000324800">
    <property type="component" value="Unassembled WGS sequence"/>
</dbReference>
<dbReference type="EMBL" id="SNRW01023848">
    <property type="protein sequence ID" value="KAA6362693.1"/>
    <property type="molecule type" value="Genomic_DNA"/>
</dbReference>
<comment type="caution">
    <text evidence="1">The sequence shown here is derived from an EMBL/GenBank/DDBJ whole genome shotgun (WGS) entry which is preliminary data.</text>
</comment>